<dbReference type="EMBL" id="CAXKWB010050073">
    <property type="protein sequence ID" value="CAL4169366.1"/>
    <property type="molecule type" value="Genomic_DNA"/>
</dbReference>
<accession>A0AAV2S9D1</accession>
<dbReference type="AlphaFoldDB" id="A0AAV2S9D1"/>
<name>A0AAV2S9D1_MEGNR</name>
<evidence type="ECO:0000313" key="2">
    <source>
        <dbReference type="Proteomes" id="UP001497623"/>
    </source>
</evidence>
<keyword evidence="2" id="KW-1185">Reference proteome</keyword>
<reference evidence="1 2" key="1">
    <citation type="submission" date="2024-05" db="EMBL/GenBank/DDBJ databases">
        <authorList>
            <person name="Wallberg A."/>
        </authorList>
    </citation>
    <scope>NUCLEOTIDE SEQUENCE [LARGE SCALE GENOMIC DNA]</scope>
</reference>
<evidence type="ECO:0000313" key="1">
    <source>
        <dbReference type="EMBL" id="CAL4169366.1"/>
    </source>
</evidence>
<proteinExistence type="predicted"/>
<dbReference type="Proteomes" id="UP001497623">
    <property type="component" value="Unassembled WGS sequence"/>
</dbReference>
<protein>
    <submittedName>
        <fullName evidence="1">Uncharacterized protein</fullName>
    </submittedName>
</protein>
<comment type="caution">
    <text evidence="1">The sequence shown here is derived from an EMBL/GenBank/DDBJ whole genome shotgun (WGS) entry which is preliminary data.</text>
</comment>
<organism evidence="1 2">
    <name type="scientific">Meganyctiphanes norvegica</name>
    <name type="common">Northern krill</name>
    <name type="synonym">Thysanopoda norvegica</name>
    <dbReference type="NCBI Taxonomy" id="48144"/>
    <lineage>
        <taxon>Eukaryota</taxon>
        <taxon>Metazoa</taxon>
        <taxon>Ecdysozoa</taxon>
        <taxon>Arthropoda</taxon>
        <taxon>Crustacea</taxon>
        <taxon>Multicrustacea</taxon>
        <taxon>Malacostraca</taxon>
        <taxon>Eumalacostraca</taxon>
        <taxon>Eucarida</taxon>
        <taxon>Euphausiacea</taxon>
        <taxon>Euphausiidae</taxon>
        <taxon>Meganyctiphanes</taxon>
    </lineage>
</organism>
<sequence>MTSDEFVNSVVVTDILTPEETVYILKNIARSENDSSPSLLFKTYNLNTSRESRASLISKDQMRTCVCEEVKKQWIQQSSYEFSISSSDNIVLMAIKLQLDGGTTETTVEIHKEDSNSSPLAVCETRGNNVSFRNPVHLREAVNYIVKVTVSDPDTHLYGVKFATKTYEVDGFLITISSGVFVQALVII</sequence>
<gene>
    <name evidence="1" type="ORF">MNOR_LOCUS33852</name>
</gene>